<name>A0A3B6QAG8_WHEAT</name>
<dbReference type="PROSITE" id="PS50181">
    <property type="entry name" value="FBOX"/>
    <property type="match status" value="1"/>
</dbReference>
<evidence type="ECO:0000313" key="3">
    <source>
        <dbReference type="Proteomes" id="UP000019116"/>
    </source>
</evidence>
<dbReference type="OMA" id="MCQARVI"/>
<dbReference type="Gramene" id="TraesPARA_EIv1.0_2207650.2">
    <property type="protein sequence ID" value="TraesPARA_EIv1.0_2207650.2.CDS"/>
    <property type="gene ID" value="TraesPARA_EIv1.0_2207650"/>
</dbReference>
<dbReference type="Gramene" id="TraesLDM6D03G03665120.1">
    <property type="protein sequence ID" value="TraesLDM6D03G03665120.1"/>
    <property type="gene ID" value="TraesLDM6D03G03665120"/>
</dbReference>
<dbReference type="InterPro" id="IPR053781">
    <property type="entry name" value="F-box_AtFBL13-like"/>
</dbReference>
<dbReference type="PANTHER" id="PTHR34223">
    <property type="entry name" value="OS11G0201299 PROTEIN"/>
    <property type="match status" value="1"/>
</dbReference>
<dbReference type="KEGG" id="taes:123143397"/>
<dbReference type="RefSeq" id="XP_044418249.1">
    <property type="nucleotide sequence ID" value="XM_044562314.1"/>
</dbReference>
<dbReference type="Gramene" id="TraesCS6D03G0140700.1">
    <property type="protein sequence ID" value="TraesCS6D03G0140700.1.CDS"/>
    <property type="gene ID" value="TraesCS6D03G0140700"/>
</dbReference>
<dbReference type="Gramene" id="TraesPARA_EIv1.0_2207650.1">
    <property type="protein sequence ID" value="TraesPARA_EIv1.0_2207650.1.CDS"/>
    <property type="gene ID" value="TraesPARA_EIv1.0_2207650"/>
</dbReference>
<dbReference type="Pfam" id="PF00646">
    <property type="entry name" value="F-box"/>
    <property type="match status" value="1"/>
</dbReference>
<dbReference type="Proteomes" id="UP000019116">
    <property type="component" value="Chromosome 6D"/>
</dbReference>
<dbReference type="InterPro" id="IPR001810">
    <property type="entry name" value="F-box_dom"/>
</dbReference>
<protein>
    <recommendedName>
        <fullName evidence="1">F-box domain-containing protein</fullName>
    </recommendedName>
</protein>
<dbReference type="AlphaFoldDB" id="A0A3B6QAG8"/>
<dbReference type="PaxDb" id="4565-Traes_6AS_2CC56A87D.1"/>
<evidence type="ECO:0000259" key="1">
    <source>
        <dbReference type="PROSITE" id="PS50181"/>
    </source>
</evidence>
<dbReference type="GeneID" id="123143397"/>
<dbReference type="Gramene" id="TraesCLE_scaffold_148516_01G000100.1">
    <property type="protein sequence ID" value="TraesCLE_scaffold_148516_01G000100.1"/>
    <property type="gene ID" value="TraesCLE_scaffold_148516_01G000100"/>
</dbReference>
<proteinExistence type="predicted"/>
<dbReference type="Gramene" id="TraesNOR6D03G03702870.1">
    <property type="protein sequence ID" value="TraesNOR6D03G03702870.1"/>
    <property type="gene ID" value="TraesNOR6D03G03702870"/>
</dbReference>
<dbReference type="CDD" id="cd22160">
    <property type="entry name" value="F-box_AtFBL13-like"/>
    <property type="match status" value="1"/>
</dbReference>
<accession>A0A3B6QAG8</accession>
<gene>
    <name evidence="2" type="primary">LOC123143397</name>
</gene>
<dbReference type="InterPro" id="IPR053197">
    <property type="entry name" value="F-box_SCFL_complex_component"/>
</dbReference>
<reference evidence="2" key="1">
    <citation type="submission" date="2018-08" db="EMBL/GenBank/DDBJ databases">
        <authorList>
            <person name="Rossello M."/>
        </authorList>
    </citation>
    <scope>NUCLEOTIDE SEQUENCE [LARGE SCALE GENOMIC DNA]</scope>
    <source>
        <strain evidence="2">cv. Chinese Spring</strain>
    </source>
</reference>
<reference evidence="2" key="2">
    <citation type="submission" date="2018-10" db="UniProtKB">
        <authorList>
            <consortium name="EnsemblPlants"/>
        </authorList>
    </citation>
    <scope>IDENTIFICATION</scope>
</reference>
<dbReference type="Gramene" id="TraesARI6D03G03629300.1">
    <property type="protein sequence ID" value="TraesARI6D03G03629300.1"/>
    <property type="gene ID" value="TraesARI6D03G03629300"/>
</dbReference>
<dbReference type="SUPFAM" id="SSF81383">
    <property type="entry name" value="F-box domain"/>
    <property type="match status" value="1"/>
</dbReference>
<dbReference type="PANTHER" id="PTHR34223:SF73">
    <property type="entry name" value="F-BOX DOMAIN-CONTAINING PROTEIN"/>
    <property type="match status" value="1"/>
</dbReference>
<sequence length="407" mass="45671">MAPRKKLKSAPPVTESTTVHDLPDSLLQHVLSFLPAQAAVRTCVLARRWRHLWRSTTGLRIVGLDDEENAQVQDLRKFVEHLLMLRERTDLESVEMKFHSCSDDEKPYVNLWIRFSVICKVRVLTLHILEADYLPLDDLPLVSRHLKTLDLCGLLLQKTFLDFASCPALENLKMNDCKINGWKISSLSLKHFSITTCFSDLDCRLNISTPGLVSLKLDGFSGKTPFLENMPLLQTACVNLGIGCEDVCLNYNYGIFCGANKNGCGNCLSKNDGRSDCVLLGGISSAKHLELISKLGKFIFTRDLNCRPTFSKLNTLLLNEYWCEAPDLGPLACILQNSPVLEKLTLQLFSKGPDHKVEMKGSYIPMEGPSAISEHLNMVEIKCNVVDEKILKVLKLLSAFNIRFGFL</sequence>
<dbReference type="Gramene" id="TraesCS6D02G067600.1">
    <property type="protein sequence ID" value="TraesCS6D02G067600.1"/>
    <property type="gene ID" value="TraesCS6D02G067600"/>
</dbReference>
<dbReference type="Gramene" id="TraesRN6D0100158100.1">
    <property type="protein sequence ID" value="TraesRN6D0100158100.1"/>
    <property type="gene ID" value="TraesRN6D0100158100"/>
</dbReference>
<dbReference type="Gramene" id="TraesROB_scaffold_070132_01G000100.1">
    <property type="protein sequence ID" value="TraesROB_scaffold_070132_01G000100.1"/>
    <property type="gene ID" value="TraesROB_scaffold_070132_01G000100"/>
</dbReference>
<feature type="domain" description="F-box" evidence="1">
    <location>
        <begin position="16"/>
        <end position="62"/>
    </location>
</feature>
<dbReference type="STRING" id="4565.A0A3B6QAG8"/>
<dbReference type="Gramene" id="TraesJUL6D03G03696720.1">
    <property type="protein sequence ID" value="TraesJUL6D03G03696720.1"/>
    <property type="gene ID" value="TraesJUL6D03G03696720"/>
</dbReference>
<evidence type="ECO:0000313" key="2">
    <source>
        <dbReference type="EnsemblPlants" id="TraesCS6D02G067600.1"/>
    </source>
</evidence>
<dbReference type="OrthoDB" id="665919at2759"/>
<dbReference type="Gramene" id="TraesWEE_scaffold_105126_01G000100.1">
    <property type="protein sequence ID" value="TraesWEE_scaffold_105126_01G000100.1"/>
    <property type="gene ID" value="TraesWEE_scaffold_105126_01G000100"/>
</dbReference>
<dbReference type="EnsemblPlants" id="TraesCS6D02G067600.1">
    <property type="protein sequence ID" value="TraesCS6D02G067600.1"/>
    <property type="gene ID" value="TraesCS6D02G067600"/>
</dbReference>
<dbReference type="InterPro" id="IPR036047">
    <property type="entry name" value="F-box-like_dom_sf"/>
</dbReference>
<dbReference type="Gramene" id="TraesCAD_scaffold_088666_01G000100.1">
    <property type="protein sequence ID" value="TraesCAD_scaffold_088666_01G000100.1"/>
    <property type="gene ID" value="TraesCAD_scaffold_088666_01G000100"/>
</dbReference>
<dbReference type="Gramene" id="TraesJAG5D03G03027680.1">
    <property type="protein sequence ID" value="TraesJAG5D03G03027680.1"/>
    <property type="gene ID" value="TraesJAG5D03G03027680"/>
</dbReference>
<organism evidence="2">
    <name type="scientific">Triticum aestivum</name>
    <name type="common">Wheat</name>
    <dbReference type="NCBI Taxonomy" id="4565"/>
    <lineage>
        <taxon>Eukaryota</taxon>
        <taxon>Viridiplantae</taxon>
        <taxon>Streptophyta</taxon>
        <taxon>Embryophyta</taxon>
        <taxon>Tracheophyta</taxon>
        <taxon>Spermatophyta</taxon>
        <taxon>Magnoliopsida</taxon>
        <taxon>Liliopsida</taxon>
        <taxon>Poales</taxon>
        <taxon>Poaceae</taxon>
        <taxon>BOP clade</taxon>
        <taxon>Pooideae</taxon>
        <taxon>Triticodae</taxon>
        <taxon>Triticeae</taxon>
        <taxon>Triticinae</taxon>
        <taxon>Triticum</taxon>
    </lineage>
</organism>
<keyword evidence="3" id="KW-1185">Reference proteome</keyword>
<dbReference type="Gene3D" id="1.20.1280.50">
    <property type="match status" value="1"/>
</dbReference>